<comment type="caution">
    <text evidence="10">The sequence shown here is derived from an EMBL/GenBank/DDBJ whole genome shotgun (WGS) entry which is preliminary data.</text>
</comment>
<evidence type="ECO:0000256" key="5">
    <source>
        <dbReference type="ARBA" id="ARBA00023295"/>
    </source>
</evidence>
<protein>
    <recommendedName>
        <fullName evidence="8">Alpha-glucosidase</fullName>
        <ecNumber evidence="3">3.2.1.20</ecNumber>
    </recommendedName>
    <alternativeName>
        <fullName evidence="7">Maltase</fullName>
    </alternativeName>
</protein>
<dbReference type="FunFam" id="3.20.20.80:FF:000064">
    <property type="entry name" value="Oligo-1,6-glucosidase"/>
    <property type="match status" value="1"/>
</dbReference>
<organism evidence="10 11">
    <name type="scientific">Friedmanniomyces endolithicus</name>
    <dbReference type="NCBI Taxonomy" id="329885"/>
    <lineage>
        <taxon>Eukaryota</taxon>
        <taxon>Fungi</taxon>
        <taxon>Dikarya</taxon>
        <taxon>Ascomycota</taxon>
        <taxon>Pezizomycotina</taxon>
        <taxon>Dothideomycetes</taxon>
        <taxon>Dothideomycetidae</taxon>
        <taxon>Mycosphaerellales</taxon>
        <taxon>Teratosphaeriaceae</taxon>
        <taxon>Friedmanniomyces</taxon>
    </lineage>
</organism>
<evidence type="ECO:0000256" key="4">
    <source>
        <dbReference type="ARBA" id="ARBA00022801"/>
    </source>
</evidence>
<dbReference type="InterPro" id="IPR013780">
    <property type="entry name" value="Glyco_hydro_b"/>
</dbReference>
<evidence type="ECO:0000256" key="3">
    <source>
        <dbReference type="ARBA" id="ARBA00012741"/>
    </source>
</evidence>
<dbReference type="FunFam" id="3.90.400.10:FF:000003">
    <property type="entry name" value="Probable alpha-glucosidase (Maltase)"/>
    <property type="match status" value="1"/>
</dbReference>
<dbReference type="PANTHER" id="PTHR10357">
    <property type="entry name" value="ALPHA-AMYLASE FAMILY MEMBER"/>
    <property type="match status" value="1"/>
</dbReference>
<dbReference type="GO" id="GO:0004575">
    <property type="term" value="F:sucrose alpha-glucosidase activity"/>
    <property type="evidence" value="ECO:0007669"/>
    <property type="project" value="TreeGrafter"/>
</dbReference>
<comment type="similarity">
    <text evidence="2">Belongs to the glycosyl hydrolase 13 family.</text>
</comment>
<dbReference type="SMART" id="SM00642">
    <property type="entry name" value="Aamy"/>
    <property type="match status" value="1"/>
</dbReference>
<dbReference type="OrthoDB" id="1740265at2759"/>
<dbReference type="GO" id="GO:0000025">
    <property type="term" value="P:maltose catabolic process"/>
    <property type="evidence" value="ECO:0007669"/>
    <property type="project" value="TreeGrafter"/>
</dbReference>
<dbReference type="InterPro" id="IPR045857">
    <property type="entry name" value="O16G_dom_2"/>
</dbReference>
<evidence type="ECO:0000256" key="8">
    <source>
        <dbReference type="ARBA" id="ARBA00073730"/>
    </source>
</evidence>
<evidence type="ECO:0000313" key="10">
    <source>
        <dbReference type="EMBL" id="TKA33499.1"/>
    </source>
</evidence>
<dbReference type="SUPFAM" id="SSF51445">
    <property type="entry name" value="(Trans)glycosidases"/>
    <property type="match status" value="1"/>
</dbReference>
<keyword evidence="4" id="KW-0378">Hydrolase</keyword>
<dbReference type="GO" id="GO:0033934">
    <property type="term" value="F:glucan 1,4-alpha-maltotriohydrolase activity"/>
    <property type="evidence" value="ECO:0007669"/>
    <property type="project" value="TreeGrafter"/>
</dbReference>
<dbReference type="InterPro" id="IPR017853">
    <property type="entry name" value="GH"/>
</dbReference>
<evidence type="ECO:0000313" key="11">
    <source>
        <dbReference type="Proteomes" id="UP000310066"/>
    </source>
</evidence>
<sequence length="578" mass="66036">MAISQEPWWKGSVYQIYPASFKDSNNDGIGDINGVIQSLDYIESLGVDILWICPMYESPQIDMGYDIADYKKVYGPYGTLEDMETLISEVHRRGMRIILDLVVNHTSDQHAWFKESRSSKCNPKRNWYIWKLAKYDSQGQRRPPNNWRSNFGGSAWQWDEQTQEYYLHLFCPEQPDLNWDNEQTRKAIYADAMIFWLQKGVNGFRIDTVNMYSKDPEFPDAPITDAAAEWQEAGLTYCNGPRMNEYLSEMNDILAPYNAMSVGECPFTPDRDTVVGYVSSQKKRLNMVFQFDAVDVGQGKVFKYQTEPFAYALRDLKDAVSRTQGLLCGTDGWTTTFIENHDQARSISRFGDDSPRWRERSGKMLSLLFAALSGTLFIYQGQEIGMINMPSSWPIEEYKDVDSCNYYRMVAERSSNDPQQLTQARASLQHLARDHARTPMQWGPSCNGGFTDDSVDPWMRVNPSTAEINVAQQTGSKDSVLAFWRQMLQVRKAHSDVLVHGIFEVVDAANEKVFAFVKHGPRSKALIMCNFSPSYSEMPAYPSMGKKELVIGNVAELQDNGVARGILQPWEGRLYMLS</sequence>
<evidence type="ECO:0000256" key="2">
    <source>
        <dbReference type="ARBA" id="ARBA00008061"/>
    </source>
</evidence>
<dbReference type="Pfam" id="PF00128">
    <property type="entry name" value="Alpha-amylase"/>
    <property type="match status" value="1"/>
</dbReference>
<reference evidence="10 11" key="1">
    <citation type="submission" date="2017-03" db="EMBL/GenBank/DDBJ databases">
        <title>Genomes of endolithic fungi from Antarctica.</title>
        <authorList>
            <person name="Coleine C."/>
            <person name="Masonjones S."/>
            <person name="Stajich J.E."/>
        </authorList>
    </citation>
    <scope>NUCLEOTIDE SEQUENCE [LARGE SCALE GENOMIC DNA]</scope>
    <source>
        <strain evidence="10 11">CCFEE 5311</strain>
    </source>
</reference>
<keyword evidence="6" id="KW-0462">Maltose metabolism</keyword>
<dbReference type="GO" id="GO:0005987">
    <property type="term" value="P:sucrose catabolic process"/>
    <property type="evidence" value="ECO:0007669"/>
    <property type="project" value="TreeGrafter"/>
</dbReference>
<dbReference type="Proteomes" id="UP000310066">
    <property type="component" value="Unassembled WGS sequence"/>
</dbReference>
<dbReference type="EC" id="3.2.1.20" evidence="3"/>
<evidence type="ECO:0000256" key="7">
    <source>
        <dbReference type="ARBA" id="ARBA00041343"/>
    </source>
</evidence>
<accession>A0A4V5N5W8</accession>
<dbReference type="FunFam" id="3.20.20.80:FF:000087">
    <property type="entry name" value="Oligo-1,6-glucosidase IMA1"/>
    <property type="match status" value="1"/>
</dbReference>
<dbReference type="STRING" id="329885.A0A4V5N5W8"/>
<dbReference type="AlphaFoldDB" id="A0A4V5N5W8"/>
<dbReference type="GO" id="GO:0004558">
    <property type="term" value="F:alpha-1,4-glucosidase activity"/>
    <property type="evidence" value="ECO:0007669"/>
    <property type="project" value="UniProtKB-EC"/>
</dbReference>
<name>A0A4V5N5W8_9PEZI</name>
<gene>
    <name evidence="10" type="ORF">B0A54_14676</name>
</gene>
<keyword evidence="5" id="KW-0326">Glycosidase</keyword>
<comment type="catalytic activity">
    <reaction evidence="1">
        <text>Hydrolysis of terminal, non-reducing (1-&gt;4)-linked alpha-D-glucose residues with release of alpha-D-glucose.</text>
        <dbReference type="EC" id="3.2.1.20"/>
    </reaction>
</comment>
<dbReference type="Gene3D" id="3.20.20.80">
    <property type="entry name" value="Glycosidases"/>
    <property type="match status" value="1"/>
</dbReference>
<feature type="domain" description="Glycosyl hydrolase family 13 catalytic" evidence="9">
    <location>
        <begin position="15"/>
        <end position="437"/>
    </location>
</feature>
<dbReference type="SUPFAM" id="SSF51011">
    <property type="entry name" value="Glycosyl hydrolase domain"/>
    <property type="match status" value="1"/>
</dbReference>
<dbReference type="InterPro" id="IPR006047">
    <property type="entry name" value="GH13_cat_dom"/>
</dbReference>
<dbReference type="GO" id="GO:0004556">
    <property type="term" value="F:alpha-amylase activity"/>
    <property type="evidence" value="ECO:0007669"/>
    <property type="project" value="TreeGrafter"/>
</dbReference>
<evidence type="ECO:0000256" key="1">
    <source>
        <dbReference type="ARBA" id="ARBA00001657"/>
    </source>
</evidence>
<dbReference type="PANTHER" id="PTHR10357:SF179">
    <property type="entry name" value="NEUTRAL AND BASIC AMINO ACID TRANSPORT PROTEIN RBAT"/>
    <property type="match status" value="1"/>
</dbReference>
<dbReference type="CDD" id="cd11333">
    <property type="entry name" value="AmyAc_SI_OligoGlu_DGase"/>
    <property type="match status" value="1"/>
</dbReference>
<dbReference type="GO" id="GO:0004574">
    <property type="term" value="F:oligo-1,6-glucosidase activity"/>
    <property type="evidence" value="ECO:0007669"/>
    <property type="project" value="TreeGrafter"/>
</dbReference>
<proteinExistence type="inferred from homology"/>
<evidence type="ECO:0000259" key="9">
    <source>
        <dbReference type="SMART" id="SM00642"/>
    </source>
</evidence>
<dbReference type="EMBL" id="NAJP01000085">
    <property type="protein sequence ID" value="TKA33499.1"/>
    <property type="molecule type" value="Genomic_DNA"/>
</dbReference>
<dbReference type="Gene3D" id="3.90.400.10">
    <property type="entry name" value="Oligo-1,6-glucosidase, Domain 2"/>
    <property type="match status" value="1"/>
</dbReference>
<evidence type="ECO:0000256" key="6">
    <source>
        <dbReference type="ARBA" id="ARBA00026248"/>
    </source>
</evidence>
<dbReference type="Gene3D" id="2.60.40.1180">
    <property type="entry name" value="Golgi alpha-mannosidase II"/>
    <property type="match status" value="1"/>
</dbReference>